<sequence length="618" mass="71782">MKSAFYFILCLLTFVMCNKHSEVLPPELVHAESLMLSHPDSALAILDSMKIPSPENELQYATWCLLITQARDKNYLKHTSDSLINRALEYFEKQDDPLRKATALYYEGRVNYDMNRAEEAATFYLRARDVAKNTTDYNLLCLINSHLGTLYLHRDLCTQTTEAYKLAHDYSLLLGDSATISYSFSYLGRASIICGDMDKAVGYYKEAIDIAEKCRSQRALTSACAEIAMAYTRMGELDSSLYYQVKSLGIDERSGSLDFSQIRLGIGETYRLMGQFDSAYYYLESALNTTNVYVKKNASQELYYLYRDFGKYKEAIAHNDLYRMYMDSVENINRSMKVAEIQAKYDRQKLLNENNQLLIQKSHFIKSALSILILLLILIGSLIFVYQRKLLRKERDIQKTKKQLQSHLVHLRENESVIRKNEGLIKSLSLQIEENTELQESLQDRIFEIECIRQKNESLLGQNKLLQENIENYIYKLQEKGIEIETYECLAVQNTVLHDREKFLCNELVKRMEVLNNLAVSPRYITDDKWTEIFDLVNMVYEDLTYRLQKDFPTLTDSDLRICCLIKLHLSNPIIATLTGISSSSVTKRKQRLKERISQHLVTPLDRETSVDAFLWEY</sequence>
<dbReference type="Gene3D" id="1.25.40.10">
    <property type="entry name" value="Tetratricopeptide repeat domain"/>
    <property type="match status" value="2"/>
</dbReference>
<dbReference type="InterPro" id="IPR011990">
    <property type="entry name" value="TPR-like_helical_dom_sf"/>
</dbReference>
<dbReference type="GO" id="GO:0003677">
    <property type="term" value="F:DNA binding"/>
    <property type="evidence" value="ECO:0007669"/>
    <property type="project" value="InterPro"/>
</dbReference>
<feature type="repeat" description="TPR" evidence="6">
    <location>
        <begin position="181"/>
        <end position="214"/>
    </location>
</feature>
<dbReference type="SUPFAM" id="SSF81901">
    <property type="entry name" value="HCP-like"/>
    <property type="match status" value="1"/>
</dbReference>
<keyword evidence="8" id="KW-0812">Transmembrane</keyword>
<keyword evidence="7" id="KW-0175">Coiled coil</keyword>
<keyword evidence="8" id="KW-1133">Transmembrane helix</keyword>
<dbReference type="GO" id="GO:0006355">
    <property type="term" value="P:regulation of DNA-templated transcription"/>
    <property type="evidence" value="ECO:0007669"/>
    <property type="project" value="InterPro"/>
</dbReference>
<evidence type="ECO:0000256" key="6">
    <source>
        <dbReference type="PROSITE-ProRule" id="PRU00339"/>
    </source>
</evidence>
<evidence type="ECO:0000313" key="9">
    <source>
        <dbReference type="EMBL" id="KKB57256.1"/>
    </source>
</evidence>
<dbReference type="Pfam" id="PF13181">
    <property type="entry name" value="TPR_8"/>
    <property type="match status" value="1"/>
</dbReference>
<dbReference type="PANTHER" id="PTHR46630">
    <property type="entry name" value="TETRATRICOPEPTIDE REPEAT PROTEIN 29"/>
    <property type="match status" value="1"/>
</dbReference>
<organism evidence="9 10">
    <name type="scientific">Parabacteroides gordonii MS-1 = DSM 23371</name>
    <dbReference type="NCBI Taxonomy" id="1203610"/>
    <lineage>
        <taxon>Bacteria</taxon>
        <taxon>Pseudomonadati</taxon>
        <taxon>Bacteroidota</taxon>
        <taxon>Bacteroidia</taxon>
        <taxon>Bacteroidales</taxon>
        <taxon>Tannerellaceae</taxon>
        <taxon>Parabacteroides</taxon>
    </lineage>
</organism>
<comment type="caution">
    <text evidence="9">The sequence shown here is derived from an EMBL/GenBank/DDBJ whole genome shotgun (WGS) entry which is preliminary data.</text>
</comment>
<reference evidence="9 10" key="1">
    <citation type="submission" date="2013-04" db="EMBL/GenBank/DDBJ databases">
        <title>The Genome Sequence of Parabacteroides gordonii DSM 23371.</title>
        <authorList>
            <consortium name="The Broad Institute Genomics Platform"/>
            <person name="Earl A."/>
            <person name="Ward D."/>
            <person name="Feldgarden M."/>
            <person name="Gevers D."/>
            <person name="Martens E."/>
            <person name="Sakamoto M."/>
            <person name="Benno Y."/>
            <person name="Suzuki N."/>
            <person name="Matsunaga N."/>
            <person name="Koshihara K."/>
            <person name="Seki M."/>
            <person name="Komiya H."/>
            <person name="Walker B."/>
            <person name="Young S."/>
            <person name="Zeng Q."/>
            <person name="Gargeya S."/>
            <person name="Fitzgerald M."/>
            <person name="Haas B."/>
            <person name="Abouelleil A."/>
            <person name="Allen A.W."/>
            <person name="Alvarado L."/>
            <person name="Arachchi H.M."/>
            <person name="Berlin A.M."/>
            <person name="Chapman S.B."/>
            <person name="Gainer-Dewar J."/>
            <person name="Goldberg J."/>
            <person name="Griggs A."/>
            <person name="Gujja S."/>
            <person name="Hansen M."/>
            <person name="Howarth C."/>
            <person name="Imamovic A."/>
            <person name="Ireland A."/>
            <person name="Larimer J."/>
            <person name="McCowan C."/>
            <person name="Murphy C."/>
            <person name="Pearson M."/>
            <person name="Poon T.W."/>
            <person name="Priest M."/>
            <person name="Roberts A."/>
            <person name="Saif S."/>
            <person name="Shea T."/>
            <person name="Sisk P."/>
            <person name="Sykes S."/>
            <person name="Wortman J."/>
            <person name="Nusbaum C."/>
            <person name="Birren B."/>
        </authorList>
    </citation>
    <scope>NUCLEOTIDE SEQUENCE [LARGE SCALE GENOMIC DNA]</scope>
    <source>
        <strain evidence="9 10">MS-1</strain>
    </source>
</reference>
<gene>
    <name evidence="9" type="ORF">HMPREF1536_01977</name>
</gene>
<dbReference type="InterPro" id="IPR051476">
    <property type="entry name" value="Bac_ResReg_Asp_Phosphatase"/>
</dbReference>
<dbReference type="PROSITE" id="PS50005">
    <property type="entry name" value="TPR"/>
    <property type="match status" value="1"/>
</dbReference>
<proteinExistence type="inferred from homology"/>
<dbReference type="PATRIC" id="fig|1203610.3.peg.2026"/>
<feature type="transmembrane region" description="Helical" evidence="8">
    <location>
        <begin position="364"/>
        <end position="386"/>
    </location>
</feature>
<evidence type="ECO:0000256" key="7">
    <source>
        <dbReference type="SAM" id="Coils"/>
    </source>
</evidence>
<evidence type="ECO:0000256" key="2">
    <source>
        <dbReference type="ARBA" id="ARBA00022490"/>
    </source>
</evidence>
<comment type="subcellular location">
    <subcellularLocation>
        <location evidence="1">Cytoplasm</location>
    </subcellularLocation>
</comment>
<dbReference type="EMBL" id="AQHW01000013">
    <property type="protein sequence ID" value="KKB57256.1"/>
    <property type="molecule type" value="Genomic_DNA"/>
</dbReference>
<dbReference type="Proteomes" id="UP000033035">
    <property type="component" value="Unassembled WGS sequence"/>
</dbReference>
<keyword evidence="3" id="KW-0677">Repeat</keyword>
<dbReference type="STRING" id="1203610.HMPREF1536_01977"/>
<protein>
    <recommendedName>
        <fullName evidence="11">Tetratricopeptide repeat protein</fullName>
    </recommendedName>
</protein>
<keyword evidence="8" id="KW-0472">Membrane</keyword>
<evidence type="ECO:0000256" key="1">
    <source>
        <dbReference type="ARBA" id="ARBA00004496"/>
    </source>
</evidence>
<dbReference type="HOGENOM" id="CLU_030491_0_0_10"/>
<name>A0A0F5JHG9_9BACT</name>
<dbReference type="PANTHER" id="PTHR46630:SF1">
    <property type="entry name" value="TETRATRICOPEPTIDE REPEAT PROTEIN 29"/>
    <property type="match status" value="1"/>
</dbReference>
<dbReference type="SMART" id="SM00028">
    <property type="entry name" value="TPR"/>
    <property type="match status" value="4"/>
</dbReference>
<keyword evidence="10" id="KW-1185">Reference proteome</keyword>
<evidence type="ECO:0000313" key="10">
    <source>
        <dbReference type="Proteomes" id="UP000033035"/>
    </source>
</evidence>
<dbReference type="SUPFAM" id="SSF46894">
    <property type="entry name" value="C-terminal effector domain of the bipartite response regulators"/>
    <property type="match status" value="1"/>
</dbReference>
<dbReference type="GO" id="GO:0005737">
    <property type="term" value="C:cytoplasm"/>
    <property type="evidence" value="ECO:0007669"/>
    <property type="project" value="UniProtKB-SubCell"/>
</dbReference>
<keyword evidence="4 6" id="KW-0802">TPR repeat</keyword>
<dbReference type="RefSeq" id="WP_028730184.1">
    <property type="nucleotide sequence ID" value="NZ_KE386765.1"/>
</dbReference>
<feature type="coiled-coil region" evidence="7">
    <location>
        <begin position="425"/>
        <end position="469"/>
    </location>
</feature>
<dbReference type="InterPro" id="IPR019734">
    <property type="entry name" value="TPR_rpt"/>
</dbReference>
<dbReference type="SUPFAM" id="SSF48452">
    <property type="entry name" value="TPR-like"/>
    <property type="match status" value="1"/>
</dbReference>
<keyword evidence="2" id="KW-0963">Cytoplasm</keyword>
<evidence type="ECO:0000256" key="3">
    <source>
        <dbReference type="ARBA" id="ARBA00022737"/>
    </source>
</evidence>
<evidence type="ECO:0000256" key="5">
    <source>
        <dbReference type="ARBA" id="ARBA00038253"/>
    </source>
</evidence>
<evidence type="ECO:0000256" key="8">
    <source>
        <dbReference type="SAM" id="Phobius"/>
    </source>
</evidence>
<dbReference type="InterPro" id="IPR016032">
    <property type="entry name" value="Sig_transdc_resp-reg_C-effctor"/>
</dbReference>
<comment type="similarity">
    <text evidence="5">Belongs to the Rap family.</text>
</comment>
<evidence type="ECO:0000256" key="4">
    <source>
        <dbReference type="ARBA" id="ARBA00022803"/>
    </source>
</evidence>
<accession>A0A0F5JHG9</accession>
<evidence type="ECO:0008006" key="11">
    <source>
        <dbReference type="Google" id="ProtNLM"/>
    </source>
</evidence>
<dbReference type="AlphaFoldDB" id="A0A0F5JHG9"/>